<dbReference type="EMBL" id="JAUDZG010000004">
    <property type="protein sequence ID" value="KAK3305696.1"/>
    <property type="molecule type" value="Genomic_DNA"/>
</dbReference>
<evidence type="ECO:0000256" key="1">
    <source>
        <dbReference type="SAM" id="MobiDB-lite"/>
    </source>
</evidence>
<feature type="region of interest" description="Disordered" evidence="1">
    <location>
        <begin position="184"/>
        <end position="209"/>
    </location>
</feature>
<proteinExistence type="predicted"/>
<gene>
    <name evidence="2" type="ORF">B0T15DRAFT_574986</name>
</gene>
<reference evidence="2" key="1">
    <citation type="journal article" date="2023" name="Mol. Phylogenet. Evol.">
        <title>Genome-scale phylogeny and comparative genomics of the fungal order Sordariales.</title>
        <authorList>
            <person name="Hensen N."/>
            <person name="Bonometti L."/>
            <person name="Westerberg I."/>
            <person name="Brannstrom I.O."/>
            <person name="Guillou S."/>
            <person name="Cros-Aarteil S."/>
            <person name="Calhoun S."/>
            <person name="Haridas S."/>
            <person name="Kuo A."/>
            <person name="Mondo S."/>
            <person name="Pangilinan J."/>
            <person name="Riley R."/>
            <person name="LaButti K."/>
            <person name="Andreopoulos B."/>
            <person name="Lipzen A."/>
            <person name="Chen C."/>
            <person name="Yan M."/>
            <person name="Daum C."/>
            <person name="Ng V."/>
            <person name="Clum A."/>
            <person name="Steindorff A."/>
            <person name="Ohm R.A."/>
            <person name="Martin F."/>
            <person name="Silar P."/>
            <person name="Natvig D.O."/>
            <person name="Lalanne C."/>
            <person name="Gautier V."/>
            <person name="Ament-Velasquez S.L."/>
            <person name="Kruys A."/>
            <person name="Hutchinson M.I."/>
            <person name="Powell A.J."/>
            <person name="Barry K."/>
            <person name="Miller A.N."/>
            <person name="Grigoriev I.V."/>
            <person name="Debuchy R."/>
            <person name="Gladieux P."/>
            <person name="Hiltunen Thoren M."/>
            <person name="Johannesson H."/>
        </authorList>
    </citation>
    <scope>NUCLEOTIDE SEQUENCE</scope>
    <source>
        <strain evidence="2">CBS 333.67</strain>
    </source>
</reference>
<evidence type="ECO:0000313" key="2">
    <source>
        <dbReference type="EMBL" id="KAK3305696.1"/>
    </source>
</evidence>
<name>A0AAJ0GT78_9PEZI</name>
<dbReference type="RefSeq" id="XP_062721476.1">
    <property type="nucleotide sequence ID" value="XM_062870975.1"/>
</dbReference>
<sequence>MGCGELRVPMRYGDTKARWFNDSIQEFVDQHQIYEKTGLWLPTYMFRGLHVGNSSHPTEYLSEAAYFPVDENQPHIASFIIDSNEAPGDQVLRNEVDYAITLVKYRLAQGRHTNHHTKPATIYTIERESFARITQAYFDGKTNKLVLRQLRHLDLWGPKPPDDAYTLLRWMANHPCGHTEYVDEDEPEEEANMTTDSSDTVPKLLLGQA</sequence>
<dbReference type="Proteomes" id="UP001273166">
    <property type="component" value="Unassembled WGS sequence"/>
</dbReference>
<protein>
    <submittedName>
        <fullName evidence="2">Uncharacterized protein</fullName>
    </submittedName>
</protein>
<dbReference type="GeneID" id="87889804"/>
<reference evidence="2" key="2">
    <citation type="submission" date="2023-06" db="EMBL/GenBank/DDBJ databases">
        <authorList>
            <consortium name="Lawrence Berkeley National Laboratory"/>
            <person name="Mondo S.J."/>
            <person name="Hensen N."/>
            <person name="Bonometti L."/>
            <person name="Westerberg I."/>
            <person name="Brannstrom I.O."/>
            <person name="Guillou S."/>
            <person name="Cros-Aarteil S."/>
            <person name="Calhoun S."/>
            <person name="Haridas S."/>
            <person name="Kuo A."/>
            <person name="Pangilinan J."/>
            <person name="Riley R."/>
            <person name="Labutti K."/>
            <person name="Andreopoulos B."/>
            <person name="Lipzen A."/>
            <person name="Chen C."/>
            <person name="Yanf M."/>
            <person name="Daum C."/>
            <person name="Ng V."/>
            <person name="Clum A."/>
            <person name="Steindorff A."/>
            <person name="Ohm R."/>
            <person name="Martin F."/>
            <person name="Silar P."/>
            <person name="Natvig D."/>
            <person name="Lalanne C."/>
            <person name="Gautier V."/>
            <person name="Ament-Velasquez S.L."/>
            <person name="Kruys A."/>
            <person name="Hutchinson M.I."/>
            <person name="Powell A.J."/>
            <person name="Barry K."/>
            <person name="Miller A.N."/>
            <person name="Grigoriev I.V."/>
            <person name="Debuchy R."/>
            <person name="Gladieux P."/>
            <person name="Thoren M.H."/>
            <person name="Johannesson H."/>
        </authorList>
    </citation>
    <scope>NUCLEOTIDE SEQUENCE</scope>
    <source>
        <strain evidence="2">CBS 333.67</strain>
    </source>
</reference>
<keyword evidence="3" id="KW-1185">Reference proteome</keyword>
<evidence type="ECO:0000313" key="3">
    <source>
        <dbReference type="Proteomes" id="UP001273166"/>
    </source>
</evidence>
<dbReference type="AlphaFoldDB" id="A0AAJ0GT78"/>
<comment type="caution">
    <text evidence="2">The sequence shown here is derived from an EMBL/GenBank/DDBJ whole genome shotgun (WGS) entry which is preliminary data.</text>
</comment>
<organism evidence="2 3">
    <name type="scientific">Chaetomium strumarium</name>
    <dbReference type="NCBI Taxonomy" id="1170767"/>
    <lineage>
        <taxon>Eukaryota</taxon>
        <taxon>Fungi</taxon>
        <taxon>Dikarya</taxon>
        <taxon>Ascomycota</taxon>
        <taxon>Pezizomycotina</taxon>
        <taxon>Sordariomycetes</taxon>
        <taxon>Sordariomycetidae</taxon>
        <taxon>Sordariales</taxon>
        <taxon>Chaetomiaceae</taxon>
        <taxon>Chaetomium</taxon>
    </lineage>
</organism>
<accession>A0AAJ0GT78</accession>